<dbReference type="InterPro" id="IPR036890">
    <property type="entry name" value="HATPase_C_sf"/>
</dbReference>
<dbReference type="Gene3D" id="3.30.565.10">
    <property type="entry name" value="Histidine kinase-like ATPase, C-terminal domain"/>
    <property type="match status" value="1"/>
</dbReference>
<dbReference type="PANTHER" id="PTHR34220">
    <property type="entry name" value="SENSOR HISTIDINE KINASE YPDA"/>
    <property type="match status" value="1"/>
</dbReference>
<feature type="domain" description="Two component regulator three Y" evidence="3">
    <location>
        <begin position="665"/>
        <end position="727"/>
    </location>
</feature>
<reference evidence="5" key="1">
    <citation type="submission" date="2016-10" db="EMBL/GenBank/DDBJ databases">
        <authorList>
            <person name="Varghese N."/>
            <person name="Submissions S."/>
        </authorList>
    </citation>
    <scope>NUCLEOTIDE SEQUENCE [LARGE SCALE GENOMIC DNA]</scope>
    <source>
        <strain evidence="5">DSM 17724</strain>
    </source>
</reference>
<name>A0A1I0NXN5_9FLAO</name>
<dbReference type="Proteomes" id="UP000199469">
    <property type="component" value="Unassembled WGS sequence"/>
</dbReference>
<sequence>MKNVYHFAVFIFIIFFQSLFFAQIPGMINYNQEDGLNCTVTYRLIQDEQGFLWIGSDNGFFRFDGIEFKNYNAKQGLKNIEVLGVLTLKNKILIIPFLNNIAYLEKGAIYNTDTDPELRKIKTGTGGFEAYYNKQRDESFILNTTDLSCIYKYKNGKVQTIPLYINPDKNRFSLIDFDTNSFELLLSDQNNNIFSYNILKKKKHVFIIKLEKKEWLVQLKNNILISINKNGNKIFLYRRKGDTFNKIHTLELEKEHDIHDIHIDDNERLLVSLNSGGILFFNQPITNFSPSKKPYLFLQDYVINDILIDKDKNIWFSSRDNGIFFISKNFFANYINYFSEIKNSANITSIAANSNSVFLGYNVSKAAIYSPNKKYTEFVLDHSQKNEHRAIFANDKTVLFGQTQRVSQMNLSNFKSFTPKSLQTFNIKNIVPYLDNEVLICNSSNVSRYNYQLKKIVDTLFNERSYTALSYQPDSLFVGSFKDLYKVNVKNKQKKLFLEGYYFTDLKKLKDNLYAGATNLHGIVIFNNHKILKQITQADGLVTNQIKKIDIEKPNILWASTNTGLIRIELTKNKPKINLFTQTDGLPSDKVAGCVIKKDTLYIGTSKGLGILSIKELLTQQKFINKKVIINSVIIGAREYFDISNNLTTESPHNDIIFNLSFPDFTSQGKISYKYKMEGLNDNWNISNSSKIIYNSLPPGKYIFKVFGLGHGGKQSYTYASMPIEIKPRFWQTWWFKAAAALLMILPIVIVINITLHKQRDKKLKKIIHEKKIAELELQAIKAQINPHFIYNCLNSIQFLLYKKDYNETENYLDIFSQMIRKTLHYSEKTFMSVQEETEYLSLYLNMEKLRLKDQLEYTITVSERVNPEWQIPSLLVQPFVENAIKHGISGLKDRKGKIDIAFDYSDSTLSIAIEDNGVGIQNKQETMAKNNSFGVKLSQKRIDTFKQLFDTNVVLEINSLSEKTYGTQIKLYISPYENKNTGLHH</sequence>
<dbReference type="SUPFAM" id="SSF55874">
    <property type="entry name" value="ATPase domain of HSP90 chaperone/DNA topoisomerase II/histidine kinase"/>
    <property type="match status" value="1"/>
</dbReference>
<dbReference type="SUPFAM" id="SSF75011">
    <property type="entry name" value="3-carboxy-cis,cis-mucoante lactonizing enzyme"/>
    <property type="match status" value="1"/>
</dbReference>
<dbReference type="GO" id="GO:0000155">
    <property type="term" value="F:phosphorelay sensor kinase activity"/>
    <property type="evidence" value="ECO:0007669"/>
    <property type="project" value="InterPro"/>
</dbReference>
<feature type="domain" description="Signal transduction histidine kinase internal region" evidence="2">
    <location>
        <begin position="777"/>
        <end position="856"/>
    </location>
</feature>
<dbReference type="AlphaFoldDB" id="A0A1I0NXN5"/>
<keyword evidence="1" id="KW-0472">Membrane</keyword>
<keyword evidence="1" id="KW-1133">Transmembrane helix</keyword>
<dbReference type="Pfam" id="PF06580">
    <property type="entry name" value="His_kinase"/>
    <property type="match status" value="1"/>
</dbReference>
<dbReference type="InterPro" id="IPR015943">
    <property type="entry name" value="WD40/YVTN_repeat-like_dom_sf"/>
</dbReference>
<feature type="transmembrane region" description="Helical" evidence="1">
    <location>
        <begin position="734"/>
        <end position="756"/>
    </location>
</feature>
<dbReference type="SUPFAM" id="SSF69322">
    <property type="entry name" value="Tricorn protease domain 2"/>
    <property type="match status" value="1"/>
</dbReference>
<accession>A0A1I0NXN5</accession>
<evidence type="ECO:0000259" key="3">
    <source>
        <dbReference type="Pfam" id="PF07495"/>
    </source>
</evidence>
<gene>
    <name evidence="4" type="ORF">SAMN05421841_0854</name>
</gene>
<dbReference type="STRING" id="356305.SAMN05421841_0854"/>
<evidence type="ECO:0000313" key="4">
    <source>
        <dbReference type="EMBL" id="SEW06310.1"/>
    </source>
</evidence>
<dbReference type="Pfam" id="PF07495">
    <property type="entry name" value="Y_Y_Y"/>
    <property type="match status" value="1"/>
</dbReference>
<dbReference type="GO" id="GO:0016020">
    <property type="term" value="C:membrane"/>
    <property type="evidence" value="ECO:0007669"/>
    <property type="project" value="InterPro"/>
</dbReference>
<keyword evidence="5" id="KW-1185">Reference proteome</keyword>
<dbReference type="InterPro" id="IPR050640">
    <property type="entry name" value="Bact_2-comp_sensor_kinase"/>
</dbReference>
<keyword evidence="1" id="KW-0812">Transmembrane</keyword>
<dbReference type="InterPro" id="IPR010559">
    <property type="entry name" value="Sig_transdc_His_kin_internal"/>
</dbReference>
<dbReference type="InterPro" id="IPR013783">
    <property type="entry name" value="Ig-like_fold"/>
</dbReference>
<dbReference type="InterPro" id="IPR011123">
    <property type="entry name" value="Y_Y_Y"/>
</dbReference>
<dbReference type="EMBL" id="FOIU01000001">
    <property type="protein sequence ID" value="SEW06310.1"/>
    <property type="molecule type" value="Genomic_DNA"/>
</dbReference>
<organism evidence="4 5">
    <name type="scientific">Chryseobacterium wanjuense</name>
    <dbReference type="NCBI Taxonomy" id="356305"/>
    <lineage>
        <taxon>Bacteria</taxon>
        <taxon>Pseudomonadati</taxon>
        <taxon>Bacteroidota</taxon>
        <taxon>Flavobacteriia</taxon>
        <taxon>Flavobacteriales</taxon>
        <taxon>Weeksellaceae</taxon>
        <taxon>Chryseobacterium group</taxon>
        <taxon>Chryseobacterium</taxon>
    </lineage>
</organism>
<dbReference type="Gene3D" id="2.60.40.10">
    <property type="entry name" value="Immunoglobulins"/>
    <property type="match status" value="1"/>
</dbReference>
<proteinExistence type="predicted"/>
<evidence type="ECO:0000256" key="1">
    <source>
        <dbReference type="SAM" id="Phobius"/>
    </source>
</evidence>
<evidence type="ECO:0000259" key="2">
    <source>
        <dbReference type="Pfam" id="PF06580"/>
    </source>
</evidence>
<protein>
    <submittedName>
        <fullName evidence="4">Y_Y_Y domain-containing protein</fullName>
    </submittedName>
</protein>
<dbReference type="PANTHER" id="PTHR34220:SF7">
    <property type="entry name" value="SENSOR HISTIDINE KINASE YPDA"/>
    <property type="match status" value="1"/>
</dbReference>
<evidence type="ECO:0000313" key="5">
    <source>
        <dbReference type="Proteomes" id="UP000199469"/>
    </source>
</evidence>
<dbReference type="OrthoDB" id="9809670at2"/>
<dbReference type="Gene3D" id="2.130.10.10">
    <property type="entry name" value="YVTN repeat-like/Quinoprotein amine dehydrogenase"/>
    <property type="match status" value="3"/>
</dbReference>